<keyword evidence="3" id="KW-1185">Reference proteome</keyword>
<proteinExistence type="predicted"/>
<reference evidence="2 3" key="1">
    <citation type="submission" date="2024-06" db="EMBL/GenBank/DDBJ databases">
        <title>The Natural Products Discovery Center: Release of the First 8490 Sequenced Strains for Exploring Actinobacteria Biosynthetic Diversity.</title>
        <authorList>
            <person name="Kalkreuter E."/>
            <person name="Kautsar S.A."/>
            <person name="Yang D."/>
            <person name="Bader C.D."/>
            <person name="Teijaro C.N."/>
            <person name="Fluegel L."/>
            <person name="Davis C.M."/>
            <person name="Simpson J.R."/>
            <person name="Lauterbach L."/>
            <person name="Steele A.D."/>
            <person name="Gui C."/>
            <person name="Meng S."/>
            <person name="Li G."/>
            <person name="Viehrig K."/>
            <person name="Ye F."/>
            <person name="Su P."/>
            <person name="Kiefer A.F."/>
            <person name="Nichols A."/>
            <person name="Cepeda A.J."/>
            <person name="Yan W."/>
            <person name="Fan B."/>
            <person name="Jiang Y."/>
            <person name="Adhikari A."/>
            <person name="Zheng C.-J."/>
            <person name="Schuster L."/>
            <person name="Cowan T.M."/>
            <person name="Smanski M.J."/>
            <person name="Chevrette M.G."/>
            <person name="De Carvalho L.P.S."/>
            <person name="Shen B."/>
        </authorList>
    </citation>
    <scope>NUCLEOTIDE SEQUENCE [LARGE SCALE GENOMIC DNA]</scope>
    <source>
        <strain evidence="2 3">NPDC049574</strain>
    </source>
</reference>
<organism evidence="2 3">
    <name type="scientific">Nonomuraea bangladeshensis</name>
    <dbReference type="NCBI Taxonomy" id="404385"/>
    <lineage>
        <taxon>Bacteria</taxon>
        <taxon>Bacillati</taxon>
        <taxon>Actinomycetota</taxon>
        <taxon>Actinomycetes</taxon>
        <taxon>Streptosporangiales</taxon>
        <taxon>Streptosporangiaceae</taxon>
        <taxon>Nonomuraea</taxon>
    </lineage>
</organism>
<evidence type="ECO:0000313" key="2">
    <source>
        <dbReference type="EMBL" id="MEV4290858.1"/>
    </source>
</evidence>
<dbReference type="Proteomes" id="UP001552427">
    <property type="component" value="Unassembled WGS sequence"/>
</dbReference>
<evidence type="ECO:0000313" key="3">
    <source>
        <dbReference type="Proteomes" id="UP001552427"/>
    </source>
</evidence>
<accession>A0ABV3HE92</accession>
<gene>
    <name evidence="2" type="ORF">AB0K40_35565</name>
</gene>
<feature type="region of interest" description="Disordered" evidence="1">
    <location>
        <begin position="43"/>
        <end position="83"/>
    </location>
</feature>
<dbReference type="RefSeq" id="WP_364458384.1">
    <property type="nucleotide sequence ID" value="NZ_JBFARM010000012.1"/>
</dbReference>
<dbReference type="EMBL" id="JBFARM010000012">
    <property type="protein sequence ID" value="MEV4290858.1"/>
    <property type="molecule type" value="Genomic_DNA"/>
</dbReference>
<protein>
    <submittedName>
        <fullName evidence="2">Uncharacterized protein</fullName>
    </submittedName>
</protein>
<evidence type="ECO:0000256" key="1">
    <source>
        <dbReference type="SAM" id="MobiDB-lite"/>
    </source>
</evidence>
<name>A0ABV3HE92_9ACTN</name>
<sequence length="102" mass="10860">MIHPETPFGTLDAIDVTQGLSVSPDLSPNSSLRRFPKRLLSADQGGELGVGDASLWQRPGIDRHPKEAPPSFESADADPPVFSGRSGYNCTVIEVIAEEADA</sequence>
<comment type="caution">
    <text evidence="2">The sequence shown here is derived from an EMBL/GenBank/DDBJ whole genome shotgun (WGS) entry which is preliminary data.</text>
</comment>